<reference evidence="3" key="1">
    <citation type="submission" date="2021-02" db="EMBL/GenBank/DDBJ databases">
        <authorList>
            <person name="Dougan E. K."/>
            <person name="Rhodes N."/>
            <person name="Thang M."/>
            <person name="Chan C."/>
        </authorList>
    </citation>
    <scope>NUCLEOTIDE SEQUENCE</scope>
</reference>
<dbReference type="EMBL" id="CAJNJA010016619">
    <property type="protein sequence ID" value="CAE7384674.1"/>
    <property type="molecule type" value="Genomic_DNA"/>
</dbReference>
<evidence type="ECO:0000256" key="1">
    <source>
        <dbReference type="SAM" id="MobiDB-lite"/>
    </source>
</evidence>
<feature type="region of interest" description="Disordered" evidence="1">
    <location>
        <begin position="177"/>
        <end position="200"/>
    </location>
</feature>
<evidence type="ECO:0000313" key="4">
    <source>
        <dbReference type="Proteomes" id="UP000601435"/>
    </source>
</evidence>
<keyword evidence="4" id="KW-1185">Reference proteome</keyword>
<comment type="caution">
    <text evidence="3">The sequence shown here is derived from an EMBL/GenBank/DDBJ whole genome shotgun (WGS) entry which is preliminary data.</text>
</comment>
<gene>
    <name evidence="3" type="ORF">SNEC2469_LOCUS10418</name>
</gene>
<dbReference type="AlphaFoldDB" id="A0A812QJF6"/>
<accession>A0A812QJF6</accession>
<proteinExistence type="predicted"/>
<dbReference type="Pfam" id="PF00078">
    <property type="entry name" value="RVT_1"/>
    <property type="match status" value="1"/>
</dbReference>
<evidence type="ECO:0000313" key="3">
    <source>
        <dbReference type="EMBL" id="CAE7384674.1"/>
    </source>
</evidence>
<organism evidence="3 4">
    <name type="scientific">Symbiodinium necroappetens</name>
    <dbReference type="NCBI Taxonomy" id="1628268"/>
    <lineage>
        <taxon>Eukaryota</taxon>
        <taxon>Sar</taxon>
        <taxon>Alveolata</taxon>
        <taxon>Dinophyceae</taxon>
        <taxon>Suessiales</taxon>
        <taxon>Symbiodiniaceae</taxon>
        <taxon>Symbiodinium</taxon>
    </lineage>
</organism>
<name>A0A812QJF6_9DINO</name>
<feature type="region of interest" description="Disordered" evidence="1">
    <location>
        <begin position="225"/>
        <end position="272"/>
    </location>
</feature>
<evidence type="ECO:0000259" key="2">
    <source>
        <dbReference type="Pfam" id="PF00078"/>
    </source>
</evidence>
<dbReference type="InterPro" id="IPR000477">
    <property type="entry name" value="RT_dom"/>
</dbReference>
<feature type="region of interest" description="Disordered" evidence="1">
    <location>
        <begin position="1"/>
        <end position="64"/>
    </location>
</feature>
<feature type="compositionally biased region" description="Basic and acidic residues" evidence="1">
    <location>
        <begin position="180"/>
        <end position="198"/>
    </location>
</feature>
<protein>
    <recommendedName>
        <fullName evidence="2">Reverse transcriptase domain-containing protein</fullName>
    </recommendedName>
</protein>
<dbReference type="OrthoDB" id="447596at2759"/>
<sequence length="902" mass="98211">MPSEAREAINKAGFEAKPSPPPGLQASGKDGGKPGKGKGKGKGSAAEPGFTQDQQKTLRGIFEGASESQKALLQLAGLEPPEDEEVDLEELCRRHIEELPQAIQEAVAPPEPDPPSPQQLISEASRKLKAAAAELREVVFEKASLQLKLNSTKDLFEQLLNEMKDLNASMATKQEQVAELQKELERQLPKDGENEKVELSPLPMEVDEVLDHLGIVLNEEQVKKLSEMQTRKRPRLEASQQGPQQQQGHRGGTEGQGPRALDTPGNRQQQQEITPVSFEEVDQHSVHMTFDAEQPLDAGEDGFGTKPRSTGKGDNSQGSGSRYFPLDFAEAEEPLLISLAEFAEVKDNEDGLEGVAAAVAAMHKVGYEMIGGEAASSAKKGNELDFIITSNAIAGLASVPEPVDISVVGQQFSEDEAKNKPEEVLLNSAEDRSCQGNRIAHTPPTGLWLRVESWLNATAKAGVKVAQKALAGVTTQLQFGAVSQEEAESWRAEILALLTGSTKVSQEQEDQIRGFIKIAQVEHLAQDKQRYQDWIEGAMVKSMRPLYKAIRSHEQVLVRPFRNKEAALRPYLRSRWMEQPDVEAASPQRVRAPGQWRVVKFAMLAKNSAIERPIGVTCLSVSTARVFKCEVAVATGRHRATLYLDLSTFYETLSHAKLIESAKALAFPASVLNIAIQIYRGGRIMEAEGTMSPVSFTDRGVIAGCPAAPALSKLALYRPLKIVQDTGLTAGLDSWIDDVTIDAEAKDAQRVAQKIVALYRTVSAELGNAELQISTSKSAFVCTDRQTQHRVQQLLRTGEPPVLHLVKDLGVDSAGARRRRVATSNARIAKATGRSNKLSKLKIPNQKKRAATGVFTAATFGRQGQGISPKRMKMLRAIAGGHYGKLSFGSLDLVFDLSWVGS</sequence>
<feature type="non-terminal residue" evidence="3">
    <location>
        <position position="902"/>
    </location>
</feature>
<feature type="domain" description="Reverse transcriptase" evidence="2">
    <location>
        <begin position="632"/>
        <end position="787"/>
    </location>
</feature>
<dbReference type="Proteomes" id="UP000601435">
    <property type="component" value="Unassembled WGS sequence"/>
</dbReference>
<feature type="region of interest" description="Disordered" evidence="1">
    <location>
        <begin position="293"/>
        <end position="322"/>
    </location>
</feature>